<evidence type="ECO:0000313" key="2">
    <source>
        <dbReference type="EMBL" id="BDS14274.1"/>
    </source>
</evidence>
<keyword evidence="3" id="KW-1185">Reference proteome</keyword>
<gene>
    <name evidence="2" type="ORF">AsAng_0050530</name>
</gene>
<dbReference type="Pfam" id="PF13715">
    <property type="entry name" value="CarbopepD_reg_2"/>
    <property type="match status" value="1"/>
</dbReference>
<dbReference type="SUPFAM" id="SSF56935">
    <property type="entry name" value="Porins"/>
    <property type="match status" value="1"/>
</dbReference>
<dbReference type="InterPro" id="IPR041700">
    <property type="entry name" value="OMP_b-brl_3"/>
</dbReference>
<feature type="domain" description="Outer membrane protein beta-barrel" evidence="1">
    <location>
        <begin position="450"/>
        <end position="904"/>
    </location>
</feature>
<dbReference type="SUPFAM" id="SSF49464">
    <property type="entry name" value="Carboxypeptidase regulatory domain-like"/>
    <property type="match status" value="1"/>
</dbReference>
<dbReference type="Pfam" id="PF14905">
    <property type="entry name" value="OMP_b-brl_3"/>
    <property type="match status" value="1"/>
</dbReference>
<dbReference type="AlphaFoldDB" id="A0A916DUN4"/>
<protein>
    <submittedName>
        <fullName evidence="2">TonB-dependent receptor family protein</fullName>
    </submittedName>
</protein>
<dbReference type="InterPro" id="IPR008969">
    <property type="entry name" value="CarboxyPept-like_regulatory"/>
</dbReference>
<sequence>MSSIISIFMRFALFYISFTLLLFSYDLTAQRIIKVNGAVLNEENKPLVAATVVLLNLPDSSFASYGLTNDQGRFQLDGKRDSLYLLQISYLGYTPYLKKIYLSKDTLLETIQLQDATKTLEAIEITAEHIPVQMRGDTLAFNSAAFHVRTHDNVESLLKQLPGLEVDENGEITVNGKKVTEVLVDGKTFFGENAQIALKGLPADAIKKIEITSTKKDKDGLELTNDEKTIDLKLKKNAKRGVWGVIEAGYGSTVPPRASLNSSSNLGNHRYLGNLMLHYFSPKIKLSLLGASNNVNESVYVSAAGQDAVELSPSRSAITRTLLGGMNLNVSFSKKTSVGLSYNYVNSLIRSEKTSFLESVLPNNRYVRNSQNQNESLPQKHIFYSKFKHEFDSTQKINFYCRVNYQFTLNEKSYEATTSGESDQLENQIIQNYDNNPINWSINPRLNYQKKFKKKGQELVANLVLGFRFNPTFSYNYSLTNLYNNNGMLETVDTLEQEQSRVGKSQKYTGNIIFRLPIGKQNKLQFRALAGVHNGQNNQLVYDIESSHRVENDSLSDAYWRHNNYQELKMTFKRKTDAYHLDVGLAVKRSALEGVVASNASRINQAFYFPIGNLRFRYLFSKSKNITFNYTTRFSTPRIDQLQPVVNNQNPLSIRLGNPDLLPEYQHNIRLGTTIWDQLTATNFYANLNLNIVQNSIIQSRVFDENFRAITVPINSELTYRVSAYLGCNKTFKKLGIKLGIRGGANLNRRPIMLNTEFTKQLNQNYNGSLTLSNKKKKIIDCSIAAQFSVGHSTYENNDALKVTYINHSYRAKIRATIAKKWNLQTSFDYRVYANTGYNAAIAVPLWSASFYRTFLKDDLLKVEILAQNILNEAVQVTRSNQDGIISENQSILLGRYLMLKVSYQIRRKTSRNR</sequence>
<dbReference type="Proteomes" id="UP001060919">
    <property type="component" value="Chromosome"/>
</dbReference>
<reference evidence="2" key="1">
    <citation type="submission" date="2022-09" db="EMBL/GenBank/DDBJ databases">
        <title>Aureispira anguillicida sp. nov., isolated from Leptocephalus of Japanese eel Anguilla japonica.</title>
        <authorList>
            <person name="Yuasa K."/>
            <person name="Mekata T."/>
            <person name="Ikunari K."/>
        </authorList>
    </citation>
    <scope>NUCLEOTIDE SEQUENCE</scope>
    <source>
        <strain evidence="2">EL160426</strain>
    </source>
</reference>
<evidence type="ECO:0000259" key="1">
    <source>
        <dbReference type="Pfam" id="PF14905"/>
    </source>
</evidence>
<proteinExistence type="predicted"/>
<dbReference type="RefSeq" id="WP_264789497.1">
    <property type="nucleotide sequence ID" value="NZ_AP026867.1"/>
</dbReference>
<evidence type="ECO:0000313" key="3">
    <source>
        <dbReference type="Proteomes" id="UP001060919"/>
    </source>
</evidence>
<accession>A0A916DUN4</accession>
<organism evidence="2 3">
    <name type="scientific">Aureispira anguillae</name>
    <dbReference type="NCBI Taxonomy" id="2864201"/>
    <lineage>
        <taxon>Bacteria</taxon>
        <taxon>Pseudomonadati</taxon>
        <taxon>Bacteroidota</taxon>
        <taxon>Saprospiria</taxon>
        <taxon>Saprospirales</taxon>
        <taxon>Saprospiraceae</taxon>
        <taxon>Aureispira</taxon>
    </lineage>
</organism>
<name>A0A916DUN4_9BACT</name>
<dbReference type="KEGG" id="aup:AsAng_0050530"/>
<dbReference type="EMBL" id="AP026867">
    <property type="protein sequence ID" value="BDS14274.1"/>
    <property type="molecule type" value="Genomic_DNA"/>
</dbReference>
<keyword evidence="2" id="KW-0675">Receptor</keyword>